<dbReference type="RefSeq" id="WP_076602786.1">
    <property type="nucleotide sequence ID" value="NZ_FTMD01000009.1"/>
</dbReference>
<comment type="catalytic activity">
    <reaction evidence="2">
        <text>2 GTP = 3',3'-c-di-GMP + 2 diphosphate</text>
        <dbReference type="Rhea" id="RHEA:24898"/>
        <dbReference type="ChEBI" id="CHEBI:33019"/>
        <dbReference type="ChEBI" id="CHEBI:37565"/>
        <dbReference type="ChEBI" id="CHEBI:58805"/>
        <dbReference type="EC" id="2.7.7.65"/>
    </reaction>
</comment>
<dbReference type="SMART" id="SM00267">
    <property type="entry name" value="GGDEF"/>
    <property type="match status" value="1"/>
</dbReference>
<evidence type="ECO:0000259" key="5">
    <source>
        <dbReference type="PROSITE" id="PS50887"/>
    </source>
</evidence>
<dbReference type="Gene3D" id="3.40.50.2300">
    <property type="match status" value="1"/>
</dbReference>
<evidence type="ECO:0000256" key="1">
    <source>
        <dbReference type="ARBA" id="ARBA00012528"/>
    </source>
</evidence>
<evidence type="ECO:0000256" key="3">
    <source>
        <dbReference type="PROSITE-ProRule" id="PRU00169"/>
    </source>
</evidence>
<gene>
    <name evidence="6" type="ORF">SAMN05421829_10954</name>
</gene>
<dbReference type="EMBL" id="FTMD01000009">
    <property type="protein sequence ID" value="SIR03855.1"/>
    <property type="molecule type" value="Genomic_DNA"/>
</dbReference>
<dbReference type="InterPro" id="IPR050469">
    <property type="entry name" value="Diguanylate_Cyclase"/>
</dbReference>
<evidence type="ECO:0000313" key="7">
    <source>
        <dbReference type="Proteomes" id="UP000186819"/>
    </source>
</evidence>
<dbReference type="OrthoDB" id="9813903at2"/>
<dbReference type="FunFam" id="3.30.70.270:FF:000001">
    <property type="entry name" value="Diguanylate cyclase domain protein"/>
    <property type="match status" value="1"/>
</dbReference>
<keyword evidence="3" id="KW-0597">Phosphoprotein</keyword>
<dbReference type="Proteomes" id="UP000186819">
    <property type="component" value="Unassembled WGS sequence"/>
</dbReference>
<evidence type="ECO:0000313" key="6">
    <source>
        <dbReference type="EMBL" id="SIR03855.1"/>
    </source>
</evidence>
<organism evidence="6 7">
    <name type="scientific">Aromatoleum tolulyticum</name>
    <dbReference type="NCBI Taxonomy" id="34027"/>
    <lineage>
        <taxon>Bacteria</taxon>
        <taxon>Pseudomonadati</taxon>
        <taxon>Pseudomonadota</taxon>
        <taxon>Betaproteobacteria</taxon>
        <taxon>Rhodocyclales</taxon>
        <taxon>Rhodocyclaceae</taxon>
        <taxon>Aromatoleum</taxon>
    </lineage>
</organism>
<dbReference type="SMART" id="SM00448">
    <property type="entry name" value="REC"/>
    <property type="match status" value="1"/>
</dbReference>
<feature type="modified residue" description="4-aspartylphosphate" evidence="3">
    <location>
        <position position="51"/>
    </location>
</feature>
<evidence type="ECO:0000256" key="2">
    <source>
        <dbReference type="ARBA" id="ARBA00034247"/>
    </source>
</evidence>
<dbReference type="GO" id="GO:0052621">
    <property type="term" value="F:diguanylate cyclase activity"/>
    <property type="evidence" value="ECO:0007669"/>
    <property type="project" value="UniProtKB-EC"/>
</dbReference>
<dbReference type="SUPFAM" id="SSF55073">
    <property type="entry name" value="Nucleotide cyclase"/>
    <property type="match status" value="1"/>
</dbReference>
<dbReference type="CDD" id="cd17574">
    <property type="entry name" value="REC_OmpR"/>
    <property type="match status" value="1"/>
</dbReference>
<dbReference type="CDD" id="cd01949">
    <property type="entry name" value="GGDEF"/>
    <property type="match status" value="1"/>
</dbReference>
<dbReference type="PANTHER" id="PTHR45138:SF9">
    <property type="entry name" value="DIGUANYLATE CYCLASE DGCM-RELATED"/>
    <property type="match status" value="1"/>
</dbReference>
<sequence>MKVLVIEDTVTSAALICRMLGGMGLETVHRRDGEAGIETFRQSRPDLVMLDVVMPGMDGFEVARRIRQLESDGEWTPIIFLSARTRDEDIERGIAVGGDDYLVKPVSEAVLKAKVRAMQRIAHMRASLVALTRKLDDANRELTRLSAFDGLTGIANRRTFDATLSREWRRSARSGAPISLMVVDVDCFKQFNDAYGHQVGDECLKAVARALAGNTRRPVDLVARYGGEEFAVVLPDTDAQGGAIVAESMRSAVEALAITHRHSTAARVVTVSIGIAVTRPERSDDGGFATLLARADEALYRAKRDGRNRWHLAAAPTLAVVQ</sequence>
<dbReference type="Pfam" id="PF00072">
    <property type="entry name" value="Response_reg"/>
    <property type="match status" value="1"/>
</dbReference>
<evidence type="ECO:0000259" key="4">
    <source>
        <dbReference type="PROSITE" id="PS50110"/>
    </source>
</evidence>
<name>A0A1N6XN98_9RHOO</name>
<dbReference type="AlphaFoldDB" id="A0A1N6XN98"/>
<dbReference type="GO" id="GO:0043709">
    <property type="term" value="P:cell adhesion involved in single-species biofilm formation"/>
    <property type="evidence" value="ECO:0007669"/>
    <property type="project" value="TreeGrafter"/>
</dbReference>
<dbReference type="SUPFAM" id="SSF52172">
    <property type="entry name" value="CheY-like"/>
    <property type="match status" value="1"/>
</dbReference>
<protein>
    <recommendedName>
        <fullName evidence="1">diguanylate cyclase</fullName>
        <ecNumber evidence="1">2.7.7.65</ecNumber>
    </recommendedName>
</protein>
<dbReference type="PANTHER" id="PTHR45138">
    <property type="entry name" value="REGULATORY COMPONENTS OF SENSORY TRANSDUCTION SYSTEM"/>
    <property type="match status" value="1"/>
</dbReference>
<dbReference type="InterPro" id="IPR011006">
    <property type="entry name" value="CheY-like_superfamily"/>
</dbReference>
<dbReference type="GO" id="GO:0000160">
    <property type="term" value="P:phosphorelay signal transduction system"/>
    <property type="evidence" value="ECO:0007669"/>
    <property type="project" value="InterPro"/>
</dbReference>
<dbReference type="InterPro" id="IPR001789">
    <property type="entry name" value="Sig_transdc_resp-reg_receiver"/>
</dbReference>
<dbReference type="InterPro" id="IPR043128">
    <property type="entry name" value="Rev_trsase/Diguanyl_cyclase"/>
</dbReference>
<dbReference type="InterPro" id="IPR000160">
    <property type="entry name" value="GGDEF_dom"/>
</dbReference>
<dbReference type="STRING" id="34027.SAMN05421829_10954"/>
<dbReference type="PROSITE" id="PS50887">
    <property type="entry name" value="GGDEF"/>
    <property type="match status" value="1"/>
</dbReference>
<keyword evidence="7" id="KW-1185">Reference proteome</keyword>
<dbReference type="NCBIfam" id="TIGR00254">
    <property type="entry name" value="GGDEF"/>
    <property type="match status" value="1"/>
</dbReference>
<feature type="domain" description="GGDEF" evidence="5">
    <location>
        <begin position="176"/>
        <end position="315"/>
    </location>
</feature>
<dbReference type="Gene3D" id="3.30.70.270">
    <property type="match status" value="1"/>
</dbReference>
<dbReference type="PROSITE" id="PS50110">
    <property type="entry name" value="RESPONSE_REGULATORY"/>
    <property type="match status" value="1"/>
</dbReference>
<proteinExistence type="predicted"/>
<dbReference type="GO" id="GO:0005886">
    <property type="term" value="C:plasma membrane"/>
    <property type="evidence" value="ECO:0007669"/>
    <property type="project" value="TreeGrafter"/>
</dbReference>
<reference evidence="7" key="1">
    <citation type="submission" date="2017-01" db="EMBL/GenBank/DDBJ databases">
        <authorList>
            <person name="Varghese N."/>
            <person name="Submissions S."/>
        </authorList>
    </citation>
    <scope>NUCLEOTIDE SEQUENCE [LARGE SCALE GENOMIC DNA]</scope>
    <source>
        <strain evidence="7">ATCC 51758</strain>
    </source>
</reference>
<dbReference type="InterPro" id="IPR029787">
    <property type="entry name" value="Nucleotide_cyclase"/>
</dbReference>
<dbReference type="Pfam" id="PF00990">
    <property type="entry name" value="GGDEF"/>
    <property type="match status" value="1"/>
</dbReference>
<accession>A0A1N6XN98</accession>
<dbReference type="GO" id="GO:1902201">
    <property type="term" value="P:negative regulation of bacterial-type flagellum-dependent cell motility"/>
    <property type="evidence" value="ECO:0007669"/>
    <property type="project" value="TreeGrafter"/>
</dbReference>
<feature type="domain" description="Response regulatory" evidence="4">
    <location>
        <begin position="2"/>
        <end position="119"/>
    </location>
</feature>
<dbReference type="EC" id="2.7.7.65" evidence="1"/>